<dbReference type="Pfam" id="PF00293">
    <property type="entry name" value="NUDIX"/>
    <property type="match status" value="1"/>
</dbReference>
<dbReference type="RefSeq" id="WP_235000890.1">
    <property type="nucleotide sequence ID" value="NZ_FUWS01000004.1"/>
</dbReference>
<dbReference type="InterPro" id="IPR000086">
    <property type="entry name" value="NUDIX_hydrolase_dom"/>
</dbReference>
<proteinExistence type="predicted"/>
<feature type="domain" description="Nudix hydrolase" evidence="3">
    <location>
        <begin position="1"/>
        <end position="133"/>
    </location>
</feature>
<comment type="cofactor">
    <cofactor evidence="1">
        <name>Mg(2+)</name>
        <dbReference type="ChEBI" id="CHEBI:18420"/>
    </cofactor>
</comment>
<dbReference type="SUPFAM" id="SSF55811">
    <property type="entry name" value="Nudix"/>
    <property type="match status" value="1"/>
</dbReference>
<evidence type="ECO:0000313" key="4">
    <source>
        <dbReference type="EMBL" id="SJZ94172.1"/>
    </source>
</evidence>
<protein>
    <submittedName>
        <fullName evidence="4">ADP-ribose pyrophosphatase YjhB, NUDIX family</fullName>
    </submittedName>
</protein>
<evidence type="ECO:0000259" key="3">
    <source>
        <dbReference type="PROSITE" id="PS51462"/>
    </source>
</evidence>
<dbReference type="AlphaFoldDB" id="A0A1T4PRE9"/>
<sequence length="146" mass="16029">MLTRVTGVLVEDDRLLLVEQEGGGARRWHLPGGKVEEGESLADSMTREMREETGLRVEVVRLLYLCDHLVPAEGLHVLHITFEVRRLGGRLGDIAPGADFRPILGVEFVPFHELGERGFGERFVELVAEGFPGAGRYAGPKSALGL</sequence>
<dbReference type="Gene3D" id="3.90.79.10">
    <property type="entry name" value="Nucleoside Triphosphate Pyrophosphohydrolase"/>
    <property type="match status" value="1"/>
</dbReference>
<evidence type="ECO:0000256" key="1">
    <source>
        <dbReference type="ARBA" id="ARBA00001946"/>
    </source>
</evidence>
<dbReference type="PROSITE" id="PS51462">
    <property type="entry name" value="NUDIX"/>
    <property type="match status" value="1"/>
</dbReference>
<dbReference type="EMBL" id="FUWS01000004">
    <property type="protein sequence ID" value="SJZ94172.1"/>
    <property type="molecule type" value="Genomic_DNA"/>
</dbReference>
<gene>
    <name evidence="4" type="ORF">SAMN02745673_01961</name>
</gene>
<dbReference type="PANTHER" id="PTHR43046">
    <property type="entry name" value="GDP-MANNOSE MANNOSYL HYDROLASE"/>
    <property type="match status" value="1"/>
</dbReference>
<dbReference type="PANTHER" id="PTHR43046:SF2">
    <property type="entry name" value="8-OXO-DGTP DIPHOSPHATASE-RELATED"/>
    <property type="match status" value="1"/>
</dbReference>
<dbReference type="PRINTS" id="PR00502">
    <property type="entry name" value="NUDIXFAMILY"/>
</dbReference>
<dbReference type="InterPro" id="IPR015797">
    <property type="entry name" value="NUDIX_hydrolase-like_dom_sf"/>
</dbReference>
<name>A0A1T4PRE9_9ACTN</name>
<organism evidence="4 5">
    <name type="scientific">Marinactinospora thermotolerans DSM 45154</name>
    <dbReference type="NCBI Taxonomy" id="1122192"/>
    <lineage>
        <taxon>Bacteria</taxon>
        <taxon>Bacillati</taxon>
        <taxon>Actinomycetota</taxon>
        <taxon>Actinomycetes</taxon>
        <taxon>Streptosporangiales</taxon>
        <taxon>Nocardiopsidaceae</taxon>
        <taxon>Marinactinospora</taxon>
    </lineage>
</organism>
<dbReference type="Proteomes" id="UP000190637">
    <property type="component" value="Unassembled WGS sequence"/>
</dbReference>
<keyword evidence="2" id="KW-0378">Hydrolase</keyword>
<evidence type="ECO:0000313" key="5">
    <source>
        <dbReference type="Proteomes" id="UP000190637"/>
    </source>
</evidence>
<evidence type="ECO:0000256" key="2">
    <source>
        <dbReference type="ARBA" id="ARBA00022801"/>
    </source>
</evidence>
<dbReference type="InterPro" id="IPR020476">
    <property type="entry name" value="Nudix_hydrolase"/>
</dbReference>
<dbReference type="GO" id="GO:0016787">
    <property type="term" value="F:hydrolase activity"/>
    <property type="evidence" value="ECO:0007669"/>
    <property type="project" value="UniProtKB-KW"/>
</dbReference>
<dbReference type="STRING" id="1122192.SAMN02745673_01961"/>
<keyword evidence="5" id="KW-1185">Reference proteome</keyword>
<accession>A0A1T4PRE9</accession>
<reference evidence="4 5" key="1">
    <citation type="submission" date="2017-02" db="EMBL/GenBank/DDBJ databases">
        <authorList>
            <person name="Peterson S.W."/>
        </authorList>
    </citation>
    <scope>NUCLEOTIDE SEQUENCE [LARGE SCALE GENOMIC DNA]</scope>
    <source>
        <strain evidence="4 5">DSM 45154</strain>
    </source>
</reference>